<dbReference type="Gene3D" id="1.20.1600.10">
    <property type="entry name" value="Outer membrane efflux proteins (OEP)"/>
    <property type="match status" value="1"/>
</dbReference>
<evidence type="ECO:0000256" key="3">
    <source>
        <dbReference type="ARBA" id="ARBA00022692"/>
    </source>
</evidence>
<sequence>MAALGIVAAAGCRSTSQPFVAREAPHSLTERVAQVGEIVSEPIAVEPVVFDDTATAESPIDSSIPAPPDAQLLAPQTSLTGPARERLATPQADNTSTAPSAELIVTSVRNHFPLVQQAIAGRVVASGQALSASGAFDHKLDAFSQSQPLDFYENYRHSVGIKRDTYWGGQTFAGYRVGRGDFEPWYLERETNRGGEFKAGFLAPLIRDRVIDANRAELWQAQWERTRVEAEIDMALIDSVREGLIAYWEWVAAGANLRVADAVLQLGLDRADFLSKEVKEGQKARIDLVDNQRIIVSRQAKQIDARRKVEQTAAKLSLFLRTQAGQPIVLSADALPADFPAIEKLDQSVAGPDIAYAQSRRPELAELRVIRRQLGIALSQANNETWADVDGGILVGQDAGEPTSSKRDKSEFELEATVTLSVPLERRKALGKIREIRGKMAQLNAKSRFATDKIGAEVAFSRAALIAAGERVGQTTEGLRLAEQMLSAERVLYEEGQSTLFNLNIREQQAAEAAAERVSAQLDYYVALAGYGASLGFATTLNTALVASLPAEDAGDDRVEERIEPAGQLVAPGQ</sequence>
<dbReference type="PANTHER" id="PTHR30026:SF21">
    <property type="entry name" value="SLR1270 PROTEIN"/>
    <property type="match status" value="1"/>
</dbReference>
<dbReference type="GO" id="GO:1990281">
    <property type="term" value="C:efflux pump complex"/>
    <property type="evidence" value="ECO:0007669"/>
    <property type="project" value="TreeGrafter"/>
</dbReference>
<gene>
    <name evidence="6" type="ORF">Pla111_32490</name>
</gene>
<dbReference type="GO" id="GO:0009279">
    <property type="term" value="C:cell outer membrane"/>
    <property type="evidence" value="ECO:0007669"/>
    <property type="project" value="UniProtKB-SubCell"/>
</dbReference>
<dbReference type="GO" id="GO:0015288">
    <property type="term" value="F:porin activity"/>
    <property type="evidence" value="ECO:0007669"/>
    <property type="project" value="TreeGrafter"/>
</dbReference>
<dbReference type="InterPro" id="IPR051906">
    <property type="entry name" value="TolC-like"/>
</dbReference>
<keyword evidence="5" id="KW-0998">Cell outer membrane</keyword>
<keyword evidence="3" id="KW-0812">Transmembrane</keyword>
<accession>A0A5C5VSX1</accession>
<proteinExistence type="predicted"/>
<dbReference type="Proteomes" id="UP000318995">
    <property type="component" value="Unassembled WGS sequence"/>
</dbReference>
<evidence type="ECO:0000256" key="5">
    <source>
        <dbReference type="ARBA" id="ARBA00023237"/>
    </source>
</evidence>
<dbReference type="GO" id="GO:0015562">
    <property type="term" value="F:efflux transmembrane transporter activity"/>
    <property type="evidence" value="ECO:0007669"/>
    <property type="project" value="InterPro"/>
</dbReference>
<comment type="caution">
    <text evidence="6">The sequence shown here is derived from an EMBL/GenBank/DDBJ whole genome shotgun (WGS) entry which is preliminary data.</text>
</comment>
<evidence type="ECO:0000256" key="2">
    <source>
        <dbReference type="ARBA" id="ARBA00022452"/>
    </source>
</evidence>
<reference evidence="6 7" key="1">
    <citation type="submission" date="2019-02" db="EMBL/GenBank/DDBJ databases">
        <title>Deep-cultivation of Planctomycetes and their phenomic and genomic characterization uncovers novel biology.</title>
        <authorList>
            <person name="Wiegand S."/>
            <person name="Jogler M."/>
            <person name="Boedeker C."/>
            <person name="Pinto D."/>
            <person name="Vollmers J."/>
            <person name="Rivas-Marin E."/>
            <person name="Kohn T."/>
            <person name="Peeters S.H."/>
            <person name="Heuer A."/>
            <person name="Rast P."/>
            <person name="Oberbeckmann S."/>
            <person name="Bunk B."/>
            <person name="Jeske O."/>
            <person name="Meyerdierks A."/>
            <person name="Storesund J.E."/>
            <person name="Kallscheuer N."/>
            <person name="Luecker S."/>
            <person name="Lage O.M."/>
            <person name="Pohl T."/>
            <person name="Merkel B.J."/>
            <person name="Hornburger P."/>
            <person name="Mueller R.-W."/>
            <person name="Bruemmer F."/>
            <person name="Labrenz M."/>
            <person name="Spormann A.M."/>
            <person name="Op Den Camp H."/>
            <person name="Overmann J."/>
            <person name="Amann R."/>
            <person name="Jetten M.S.M."/>
            <person name="Mascher T."/>
            <person name="Medema M.H."/>
            <person name="Devos D.P."/>
            <person name="Kaster A.-K."/>
            <person name="Ovreas L."/>
            <person name="Rohde M."/>
            <person name="Galperin M.Y."/>
            <person name="Jogler C."/>
        </authorList>
    </citation>
    <scope>NUCLEOTIDE SEQUENCE [LARGE SCALE GENOMIC DNA]</scope>
    <source>
        <strain evidence="6 7">Pla111</strain>
    </source>
</reference>
<dbReference type="PANTHER" id="PTHR30026">
    <property type="entry name" value="OUTER MEMBRANE PROTEIN TOLC"/>
    <property type="match status" value="1"/>
</dbReference>
<evidence type="ECO:0000256" key="4">
    <source>
        <dbReference type="ARBA" id="ARBA00023136"/>
    </source>
</evidence>
<evidence type="ECO:0000256" key="1">
    <source>
        <dbReference type="ARBA" id="ARBA00004442"/>
    </source>
</evidence>
<keyword evidence="4" id="KW-0472">Membrane</keyword>
<evidence type="ECO:0000313" key="7">
    <source>
        <dbReference type="Proteomes" id="UP000318995"/>
    </source>
</evidence>
<keyword evidence="7" id="KW-1185">Reference proteome</keyword>
<comment type="subcellular location">
    <subcellularLocation>
        <location evidence="1">Cell outer membrane</location>
    </subcellularLocation>
</comment>
<organism evidence="6 7">
    <name type="scientific">Botrimarina hoheduenensis</name>
    <dbReference type="NCBI Taxonomy" id="2528000"/>
    <lineage>
        <taxon>Bacteria</taxon>
        <taxon>Pseudomonadati</taxon>
        <taxon>Planctomycetota</taxon>
        <taxon>Planctomycetia</taxon>
        <taxon>Pirellulales</taxon>
        <taxon>Lacipirellulaceae</taxon>
        <taxon>Botrimarina</taxon>
    </lineage>
</organism>
<protein>
    <submittedName>
        <fullName evidence="6">Outer membrane efflux protein</fullName>
    </submittedName>
</protein>
<dbReference type="SUPFAM" id="SSF56954">
    <property type="entry name" value="Outer membrane efflux proteins (OEP)"/>
    <property type="match status" value="1"/>
</dbReference>
<evidence type="ECO:0000313" key="6">
    <source>
        <dbReference type="EMBL" id="TWT40831.1"/>
    </source>
</evidence>
<dbReference type="AlphaFoldDB" id="A0A5C5VSX1"/>
<dbReference type="EMBL" id="SJPH01000010">
    <property type="protein sequence ID" value="TWT40831.1"/>
    <property type="molecule type" value="Genomic_DNA"/>
</dbReference>
<name>A0A5C5VSX1_9BACT</name>
<keyword evidence="2" id="KW-1134">Transmembrane beta strand</keyword>